<keyword evidence="2" id="KW-0680">Restriction system</keyword>
<gene>
    <name evidence="5" type="ORF">C1N32_12735</name>
</gene>
<dbReference type="InterPro" id="IPR044946">
    <property type="entry name" value="Restrct_endonuc_typeI_TRD_sf"/>
</dbReference>
<reference evidence="5 6" key="1">
    <citation type="submission" date="2018-01" db="EMBL/GenBank/DDBJ databases">
        <title>Draft genome sequences of six Vibrio diazotrophicus strains isolated from deep-sea sediments of the Baltic Sea.</title>
        <authorList>
            <person name="Castillo D."/>
            <person name="Vandieken V."/>
            <person name="Chiang O."/>
            <person name="Middelboe M."/>
        </authorList>
    </citation>
    <scope>NUCLEOTIDE SEQUENCE [LARGE SCALE GENOMIC DNA]</scope>
    <source>
        <strain evidence="5 6">60.27F</strain>
    </source>
</reference>
<evidence type="ECO:0000256" key="3">
    <source>
        <dbReference type="ARBA" id="ARBA00023125"/>
    </source>
</evidence>
<dbReference type="GO" id="GO:0003677">
    <property type="term" value="F:DNA binding"/>
    <property type="evidence" value="ECO:0007669"/>
    <property type="project" value="UniProtKB-KW"/>
</dbReference>
<dbReference type="OrthoDB" id="398435at2"/>
<dbReference type="InterPro" id="IPR000055">
    <property type="entry name" value="Restrct_endonuc_typeI_TRD"/>
</dbReference>
<feature type="domain" description="Type I restriction modification DNA specificity" evidence="4">
    <location>
        <begin position="79"/>
        <end position="192"/>
    </location>
</feature>
<dbReference type="SUPFAM" id="SSF116734">
    <property type="entry name" value="DNA methylase specificity domain"/>
    <property type="match status" value="2"/>
</dbReference>
<evidence type="ECO:0000256" key="2">
    <source>
        <dbReference type="ARBA" id="ARBA00022747"/>
    </source>
</evidence>
<feature type="domain" description="Type I restriction modification DNA specificity" evidence="4">
    <location>
        <begin position="317"/>
        <end position="387"/>
    </location>
</feature>
<evidence type="ECO:0000313" key="5">
    <source>
        <dbReference type="EMBL" id="PNI04293.1"/>
    </source>
</evidence>
<accession>A0A2J8I1B6</accession>
<dbReference type="GO" id="GO:0009307">
    <property type="term" value="P:DNA restriction-modification system"/>
    <property type="evidence" value="ECO:0007669"/>
    <property type="project" value="UniProtKB-KW"/>
</dbReference>
<comment type="similarity">
    <text evidence="1">Belongs to the type-I restriction system S methylase family.</text>
</comment>
<protein>
    <recommendedName>
        <fullName evidence="4">Type I restriction modification DNA specificity domain-containing protein</fullName>
    </recommendedName>
</protein>
<evidence type="ECO:0000256" key="1">
    <source>
        <dbReference type="ARBA" id="ARBA00010923"/>
    </source>
</evidence>
<dbReference type="PANTHER" id="PTHR30408:SF12">
    <property type="entry name" value="TYPE I RESTRICTION ENZYME MJAVIII SPECIFICITY SUBUNIT"/>
    <property type="match status" value="1"/>
</dbReference>
<dbReference type="InterPro" id="IPR052021">
    <property type="entry name" value="Type-I_RS_S_subunit"/>
</dbReference>
<dbReference type="REBASE" id="259991">
    <property type="entry name" value="S.Vdi6027FORF12730P"/>
</dbReference>
<dbReference type="PANTHER" id="PTHR30408">
    <property type="entry name" value="TYPE-1 RESTRICTION ENZYME ECOKI SPECIFICITY PROTEIN"/>
    <property type="match status" value="1"/>
</dbReference>
<dbReference type="Gene3D" id="3.90.220.20">
    <property type="entry name" value="DNA methylase specificity domains"/>
    <property type="match status" value="2"/>
</dbReference>
<organism evidence="5 6">
    <name type="scientific">Vibrio diazotrophicus</name>
    <dbReference type="NCBI Taxonomy" id="685"/>
    <lineage>
        <taxon>Bacteria</taxon>
        <taxon>Pseudomonadati</taxon>
        <taxon>Pseudomonadota</taxon>
        <taxon>Gammaproteobacteria</taxon>
        <taxon>Vibrionales</taxon>
        <taxon>Vibrionaceae</taxon>
        <taxon>Vibrio</taxon>
    </lineage>
</organism>
<evidence type="ECO:0000313" key="6">
    <source>
        <dbReference type="Proteomes" id="UP000236449"/>
    </source>
</evidence>
<dbReference type="AlphaFoldDB" id="A0A2J8I1B6"/>
<sequence length="401" mass="45364">MSPKRPILAFNDEIHKPVKVSDAVASISSGTSVNSEDTPISDDSKLGVLKTSCVSGGCFIPSENKTILKSEYSRVKHSVEAGEVIVSRMNTPLLVGEVGYVASSYGNLFLPDRLWALKAQQNFSARWLTYYLTTPKIKFRLKELATGTSGSMKNISQPSFLGIQLHAPSPQEQQKIADFLTSVDTKISQLTEKHRLLKEYKQGVMQQIFSQQIRFKDEDGKAFPDWKTEAIGKYLEPYKELVPASTDLPILTSSRTGLYLQERSVINDGDYGVVPLGYFTYRHMSDDLIFKFNVNRNYTRGAISKEYPVFKTVGMDTYFLETKLNEGHEFKRFAIQQKQGGTRTRLYFKNLKELKLALPCLAEQQKIAQFLQSLDSKIDAVAEQIEQTKQFKKGLLQQMFV</sequence>
<proteinExistence type="inferred from homology"/>
<dbReference type="Proteomes" id="UP000236449">
    <property type="component" value="Unassembled WGS sequence"/>
</dbReference>
<comment type="caution">
    <text evidence="5">The sequence shown here is derived from an EMBL/GenBank/DDBJ whole genome shotgun (WGS) entry which is preliminary data.</text>
</comment>
<keyword evidence="3" id="KW-0238">DNA-binding</keyword>
<name>A0A2J8I1B6_VIBDI</name>
<dbReference type="RefSeq" id="WP_102966379.1">
    <property type="nucleotide sequence ID" value="NZ_POSK01000008.1"/>
</dbReference>
<dbReference type="Pfam" id="PF01420">
    <property type="entry name" value="Methylase_S"/>
    <property type="match status" value="2"/>
</dbReference>
<dbReference type="EMBL" id="POSK01000008">
    <property type="protein sequence ID" value="PNI04293.1"/>
    <property type="molecule type" value="Genomic_DNA"/>
</dbReference>
<evidence type="ECO:0000259" key="4">
    <source>
        <dbReference type="Pfam" id="PF01420"/>
    </source>
</evidence>